<feature type="compositionally biased region" description="Gly residues" evidence="2">
    <location>
        <begin position="315"/>
        <end position="325"/>
    </location>
</feature>
<dbReference type="InterPro" id="IPR019079">
    <property type="entry name" value="Capsule_synth_CapA"/>
</dbReference>
<comment type="caution">
    <text evidence="4">The sequence shown here is derived from an EMBL/GenBank/DDBJ whole genome shotgun (WGS) entry which is preliminary data.</text>
</comment>
<protein>
    <recommendedName>
        <fullName evidence="3">Capsule synthesis protein CapA domain-containing protein</fullName>
    </recommendedName>
</protein>
<dbReference type="SMART" id="SM00854">
    <property type="entry name" value="PGA_cap"/>
    <property type="match status" value="1"/>
</dbReference>
<gene>
    <name evidence="4" type="ORF">Val02_90700</name>
</gene>
<evidence type="ECO:0000259" key="3">
    <source>
        <dbReference type="SMART" id="SM00854"/>
    </source>
</evidence>
<keyword evidence="5" id="KW-1185">Reference proteome</keyword>
<feature type="compositionally biased region" description="Low complexity" evidence="2">
    <location>
        <begin position="108"/>
        <end position="136"/>
    </location>
</feature>
<evidence type="ECO:0000313" key="5">
    <source>
        <dbReference type="Proteomes" id="UP000619260"/>
    </source>
</evidence>
<feature type="compositionally biased region" description="Low complexity" evidence="2">
    <location>
        <begin position="443"/>
        <end position="453"/>
    </location>
</feature>
<feature type="region of interest" description="Disordered" evidence="2">
    <location>
        <begin position="1"/>
        <end position="369"/>
    </location>
</feature>
<evidence type="ECO:0000256" key="1">
    <source>
        <dbReference type="ARBA" id="ARBA00005662"/>
    </source>
</evidence>
<feature type="compositionally biased region" description="Pro residues" evidence="2">
    <location>
        <begin position="331"/>
        <end position="341"/>
    </location>
</feature>
<dbReference type="PANTHER" id="PTHR33393:SF11">
    <property type="entry name" value="POLYGLUTAMINE SYNTHESIS ACCESSORY PROTEIN RV0574C-RELATED"/>
    <property type="match status" value="1"/>
</dbReference>
<dbReference type="EMBL" id="BOPF01000067">
    <property type="protein sequence ID" value="GIJ52184.1"/>
    <property type="molecule type" value="Genomic_DNA"/>
</dbReference>
<dbReference type="SUPFAM" id="SSF56300">
    <property type="entry name" value="Metallo-dependent phosphatases"/>
    <property type="match status" value="1"/>
</dbReference>
<reference evidence="4" key="1">
    <citation type="submission" date="2021-01" db="EMBL/GenBank/DDBJ databases">
        <title>Whole genome shotgun sequence of Virgisporangium aliadipatigenens NBRC 105644.</title>
        <authorList>
            <person name="Komaki H."/>
            <person name="Tamura T."/>
        </authorList>
    </citation>
    <scope>NUCLEOTIDE SEQUENCE</scope>
    <source>
        <strain evidence="4">NBRC 105644</strain>
    </source>
</reference>
<organism evidence="4 5">
    <name type="scientific">Virgisporangium aliadipatigenens</name>
    <dbReference type="NCBI Taxonomy" id="741659"/>
    <lineage>
        <taxon>Bacteria</taxon>
        <taxon>Bacillati</taxon>
        <taxon>Actinomycetota</taxon>
        <taxon>Actinomycetes</taxon>
        <taxon>Micromonosporales</taxon>
        <taxon>Micromonosporaceae</taxon>
        <taxon>Virgisporangium</taxon>
    </lineage>
</organism>
<dbReference type="PANTHER" id="PTHR33393">
    <property type="entry name" value="POLYGLUTAMINE SYNTHESIS ACCESSORY PROTEIN RV0574C-RELATED"/>
    <property type="match status" value="1"/>
</dbReference>
<dbReference type="InterPro" id="IPR052169">
    <property type="entry name" value="CW_Biosynth-Accessory"/>
</dbReference>
<feature type="compositionally biased region" description="Basic and acidic residues" evidence="2">
    <location>
        <begin position="17"/>
        <end position="34"/>
    </location>
</feature>
<evidence type="ECO:0000256" key="2">
    <source>
        <dbReference type="SAM" id="MobiDB-lite"/>
    </source>
</evidence>
<feature type="compositionally biased region" description="Low complexity" evidence="2">
    <location>
        <begin position="149"/>
        <end position="159"/>
    </location>
</feature>
<dbReference type="Gene3D" id="3.60.21.10">
    <property type="match status" value="1"/>
</dbReference>
<feature type="compositionally biased region" description="Pro residues" evidence="2">
    <location>
        <begin position="239"/>
        <end position="250"/>
    </location>
</feature>
<dbReference type="InterPro" id="IPR029052">
    <property type="entry name" value="Metallo-depent_PP-like"/>
</dbReference>
<accession>A0A8J3YV09</accession>
<feature type="domain" description="Capsule synthesis protein CapA" evidence="3">
    <location>
        <begin position="457"/>
        <end position="697"/>
    </location>
</feature>
<feature type="compositionally biased region" description="Low complexity" evidence="2">
    <location>
        <begin position="269"/>
        <end position="285"/>
    </location>
</feature>
<dbReference type="CDD" id="cd07381">
    <property type="entry name" value="MPP_CapA"/>
    <property type="match status" value="1"/>
</dbReference>
<dbReference type="AlphaFoldDB" id="A0A8J3YV09"/>
<dbReference type="Proteomes" id="UP000619260">
    <property type="component" value="Unassembled WGS sequence"/>
</dbReference>
<feature type="compositionally biased region" description="Low complexity" evidence="2">
    <location>
        <begin position="251"/>
        <end position="261"/>
    </location>
</feature>
<feature type="compositionally biased region" description="Low complexity" evidence="2">
    <location>
        <begin position="202"/>
        <end position="238"/>
    </location>
</feature>
<comment type="similarity">
    <text evidence="1">Belongs to the CapA family.</text>
</comment>
<dbReference type="PRINTS" id="PR01217">
    <property type="entry name" value="PRICHEXTENSN"/>
</dbReference>
<evidence type="ECO:0000313" key="4">
    <source>
        <dbReference type="EMBL" id="GIJ52184.1"/>
    </source>
</evidence>
<dbReference type="Pfam" id="PF09587">
    <property type="entry name" value="PGA_cap"/>
    <property type="match status" value="1"/>
</dbReference>
<feature type="compositionally biased region" description="Gly residues" evidence="2">
    <location>
        <begin position="72"/>
        <end position="82"/>
    </location>
</feature>
<feature type="region of interest" description="Disordered" evidence="2">
    <location>
        <begin position="419"/>
        <end position="455"/>
    </location>
</feature>
<proteinExistence type="inferred from homology"/>
<feature type="compositionally biased region" description="Pro residues" evidence="2">
    <location>
        <begin position="185"/>
        <end position="201"/>
    </location>
</feature>
<sequence>MAIYGSRPGGESDEDPAADRRAPWGESAADRGGQRPDQGPPIYRPEEQGGYGAPAQGGPYRSGHQQAPDPGAGRGSTYGSAGGARRDDADYGPSAGFGSPVTPPPGYGPASGPPAYGTPASGPPAYGAASGPTAPASGPPVTGPHHYDPAAYGPPAAAQAPPPYGAPASGLPGRAPATASGSPVYEPPGRPPSPMSGPPVSGPHDYDPAAYGPPAAGPASGPPAYGAPASGLPGRAPASSPPPSGPPVYDPAPRASASGPPAYDPPGRGPASGPPAGARGAAPGPSGYGPPGVDRASGPPVSGPHDYDPAAYGSPAGGAAYGPPGGRAPASGPPAPSPPTGGPSFGAPPGMPHEPETDHWSTGGEDWDAPARERAVPMGAAAAAPPPGRRSFLNRTTVIVAAVLAVLVGAGGAGAAYLTSNDDDGPSGTPPVAGSQVPGAPGGAANSSAPSGAEQISMSATGDIVMGMAPSALPPNNGKGFFDPVKDLLVADLRMGNLEQVISNDTGVGKCSADSAGKTCFAFRTPPATVQNLVDGGFQLVNLANNHANDFGDAGLKNTRTALEGVGIKHTGAPGQITVTDVKGVKAAVVGFASYKWSNLCSDIPASTKIITDAAGQADIVVVQVHMGAEGSDKTHVKPGTEIFLGEDRCDPIKFSHAVIDAGADLVVGHGPHVVRGMEFYKGRLIAYSLGNFGAYKALGYQGVVGTTAVIKVNLKRDGSWVGGNLISTKMVGPTGGPAPDPAGQALKLIGELTKSDFPQTGAKFAQDGAISP</sequence>
<name>A0A8J3YV09_9ACTN</name>